<keyword evidence="3" id="KW-1185">Reference proteome</keyword>
<dbReference type="EMBL" id="BAAAYL010000001">
    <property type="protein sequence ID" value="GAA3378617.1"/>
    <property type="molecule type" value="Genomic_DNA"/>
</dbReference>
<dbReference type="RefSeq" id="WP_345043225.1">
    <property type="nucleotide sequence ID" value="NZ_BAAAYL010000001.1"/>
</dbReference>
<comment type="caution">
    <text evidence="2">The sequence shown here is derived from an EMBL/GenBank/DDBJ whole genome shotgun (WGS) entry which is preliminary data.</text>
</comment>
<feature type="transmembrane region" description="Helical" evidence="1">
    <location>
        <begin position="232"/>
        <end position="257"/>
    </location>
</feature>
<evidence type="ECO:0000313" key="2">
    <source>
        <dbReference type="EMBL" id="GAA3378617.1"/>
    </source>
</evidence>
<sequence>MVSSQVLLGDDDAETVLDAHGLRLVNQRSRVEIPLAVVQEARTDGGRHVEIVLTDGVVHRVDGRNATAATGFVTALTATLPEQRDPAGSTRVTVTALKQPEKDKLEPVVRLRLAIIGALILAYLGYAIWVGATRGPDVIFVILGMVPLAIGLIMLFFAVHDTLLHLALRRRGITVFATFDFRTRDGAAWYKFTDADGVERSHRGKNRGPRTRVAYDPKKPWRTSSQLAWGPLVLKVFALTTGGVLMLLAGVDVAFLIPLMPE</sequence>
<keyword evidence="1" id="KW-0472">Membrane</keyword>
<protein>
    <submittedName>
        <fullName evidence="2">Uncharacterized protein</fullName>
    </submittedName>
</protein>
<keyword evidence="1" id="KW-0812">Transmembrane</keyword>
<accession>A0ABP6SK11</accession>
<evidence type="ECO:0000256" key="1">
    <source>
        <dbReference type="SAM" id="Phobius"/>
    </source>
</evidence>
<dbReference type="Proteomes" id="UP001499990">
    <property type="component" value="Unassembled WGS sequence"/>
</dbReference>
<feature type="transmembrane region" description="Helical" evidence="1">
    <location>
        <begin position="138"/>
        <end position="159"/>
    </location>
</feature>
<gene>
    <name evidence="2" type="ORF">GCM10020367_58850</name>
</gene>
<reference evidence="3" key="1">
    <citation type="journal article" date="2019" name="Int. J. Syst. Evol. Microbiol.">
        <title>The Global Catalogue of Microorganisms (GCM) 10K type strain sequencing project: providing services to taxonomists for standard genome sequencing and annotation.</title>
        <authorList>
            <consortium name="The Broad Institute Genomics Platform"/>
            <consortium name="The Broad Institute Genome Sequencing Center for Infectious Disease"/>
            <person name="Wu L."/>
            <person name="Ma J."/>
        </authorList>
    </citation>
    <scope>NUCLEOTIDE SEQUENCE [LARGE SCALE GENOMIC DNA]</scope>
    <source>
        <strain evidence="3">JCM 9651</strain>
    </source>
</reference>
<keyword evidence="1" id="KW-1133">Transmembrane helix</keyword>
<proteinExistence type="predicted"/>
<feature type="transmembrane region" description="Helical" evidence="1">
    <location>
        <begin position="111"/>
        <end position="132"/>
    </location>
</feature>
<name>A0ABP6SK11_9ACTN</name>
<organism evidence="2 3">
    <name type="scientific">Streptomyces sannanensis</name>
    <dbReference type="NCBI Taxonomy" id="285536"/>
    <lineage>
        <taxon>Bacteria</taxon>
        <taxon>Bacillati</taxon>
        <taxon>Actinomycetota</taxon>
        <taxon>Actinomycetes</taxon>
        <taxon>Kitasatosporales</taxon>
        <taxon>Streptomycetaceae</taxon>
        <taxon>Streptomyces</taxon>
    </lineage>
</organism>
<evidence type="ECO:0000313" key="3">
    <source>
        <dbReference type="Proteomes" id="UP001499990"/>
    </source>
</evidence>